<organism evidence="1 2">
    <name type="scientific">Mesonia sediminis</name>
    <dbReference type="NCBI Taxonomy" id="1703946"/>
    <lineage>
        <taxon>Bacteria</taxon>
        <taxon>Pseudomonadati</taxon>
        <taxon>Bacteroidota</taxon>
        <taxon>Flavobacteriia</taxon>
        <taxon>Flavobacteriales</taxon>
        <taxon>Flavobacteriaceae</taxon>
        <taxon>Mesonia</taxon>
    </lineage>
</organism>
<dbReference type="RefSeq" id="WP_379048290.1">
    <property type="nucleotide sequence ID" value="NZ_JBHULZ010000041.1"/>
</dbReference>
<proteinExistence type="predicted"/>
<name>A0ABW5SFP5_9FLAO</name>
<dbReference type="Proteomes" id="UP001597357">
    <property type="component" value="Unassembled WGS sequence"/>
</dbReference>
<gene>
    <name evidence="1" type="ORF">ACFSQ0_11215</name>
</gene>
<dbReference type="EMBL" id="JBHULZ010000041">
    <property type="protein sequence ID" value="MFD2698562.1"/>
    <property type="molecule type" value="Genomic_DNA"/>
</dbReference>
<sequence>MRNLELIWDFRGPDAEKTAQHHLVHLKEYNQRENLGLSVFKQVQINPMHWEAYLVCPESLMIRLRDALKPHRARLHQA</sequence>
<accession>A0ABW5SFP5</accession>
<protein>
    <submittedName>
        <fullName evidence="1">Uncharacterized protein</fullName>
    </submittedName>
</protein>
<evidence type="ECO:0000313" key="2">
    <source>
        <dbReference type="Proteomes" id="UP001597357"/>
    </source>
</evidence>
<keyword evidence="2" id="KW-1185">Reference proteome</keyword>
<reference evidence="2" key="1">
    <citation type="journal article" date="2019" name="Int. J. Syst. Evol. Microbiol.">
        <title>The Global Catalogue of Microorganisms (GCM) 10K type strain sequencing project: providing services to taxonomists for standard genome sequencing and annotation.</title>
        <authorList>
            <consortium name="The Broad Institute Genomics Platform"/>
            <consortium name="The Broad Institute Genome Sequencing Center for Infectious Disease"/>
            <person name="Wu L."/>
            <person name="Ma J."/>
        </authorList>
    </citation>
    <scope>NUCLEOTIDE SEQUENCE [LARGE SCALE GENOMIC DNA]</scope>
    <source>
        <strain evidence="2">KCTC 42255</strain>
    </source>
</reference>
<comment type="caution">
    <text evidence="1">The sequence shown here is derived from an EMBL/GenBank/DDBJ whole genome shotgun (WGS) entry which is preliminary data.</text>
</comment>
<evidence type="ECO:0000313" key="1">
    <source>
        <dbReference type="EMBL" id="MFD2698562.1"/>
    </source>
</evidence>